<keyword evidence="3 6" id="KW-0812">Transmembrane</keyword>
<comment type="similarity">
    <text evidence="2">Belongs to the nematode receptor-like protein srd family.</text>
</comment>
<dbReference type="Proteomes" id="UP000005237">
    <property type="component" value="Unassembled WGS sequence"/>
</dbReference>
<name>A0A8R1HSY8_CAEJA</name>
<evidence type="ECO:0000256" key="3">
    <source>
        <dbReference type="ARBA" id="ARBA00022692"/>
    </source>
</evidence>
<feature type="transmembrane region" description="Helical" evidence="6">
    <location>
        <begin position="7"/>
        <end position="28"/>
    </location>
</feature>
<dbReference type="PANTHER" id="PTHR22945:SF40">
    <property type="entry name" value="SERPENTINE RECEPTOR, CLASS D (DELTA)-RELATED"/>
    <property type="match status" value="1"/>
</dbReference>
<dbReference type="EnsemblMetazoa" id="CJA10052b.1">
    <property type="protein sequence ID" value="CJA10052b.1"/>
    <property type="gene ID" value="WBGene00129256"/>
</dbReference>
<accession>A0A8R1HSY8</accession>
<dbReference type="SUPFAM" id="SSF81321">
    <property type="entry name" value="Family A G protein-coupled receptor-like"/>
    <property type="match status" value="1"/>
</dbReference>
<protein>
    <submittedName>
        <fullName evidence="7">Uncharacterized protein</fullName>
    </submittedName>
</protein>
<evidence type="ECO:0000256" key="2">
    <source>
        <dbReference type="ARBA" id="ARBA00009166"/>
    </source>
</evidence>
<evidence type="ECO:0000313" key="8">
    <source>
        <dbReference type="Proteomes" id="UP000005237"/>
    </source>
</evidence>
<keyword evidence="4 6" id="KW-1133">Transmembrane helix</keyword>
<reference evidence="8" key="1">
    <citation type="submission" date="2010-08" db="EMBL/GenBank/DDBJ databases">
        <authorList>
            <consortium name="Caenorhabditis japonica Sequencing Consortium"/>
            <person name="Wilson R.K."/>
        </authorList>
    </citation>
    <scope>NUCLEOTIDE SEQUENCE [LARGE SCALE GENOMIC DNA]</scope>
    <source>
        <strain evidence="8">DF5081</strain>
    </source>
</reference>
<dbReference type="AlphaFoldDB" id="A0A8R1HSY8"/>
<reference evidence="7" key="2">
    <citation type="submission" date="2022-06" db="UniProtKB">
        <authorList>
            <consortium name="EnsemblMetazoa"/>
        </authorList>
    </citation>
    <scope>IDENTIFICATION</scope>
    <source>
        <strain evidence="7">DF5081</strain>
    </source>
</reference>
<dbReference type="PROSITE" id="PS51257">
    <property type="entry name" value="PROKAR_LIPOPROTEIN"/>
    <property type="match status" value="1"/>
</dbReference>
<dbReference type="PANTHER" id="PTHR22945">
    <property type="entry name" value="SERPENTINE RECEPTOR, CLASS D DELTA"/>
    <property type="match status" value="1"/>
</dbReference>
<evidence type="ECO:0000256" key="5">
    <source>
        <dbReference type="ARBA" id="ARBA00023136"/>
    </source>
</evidence>
<evidence type="ECO:0000256" key="1">
    <source>
        <dbReference type="ARBA" id="ARBA00004141"/>
    </source>
</evidence>
<keyword evidence="8" id="KW-1185">Reference proteome</keyword>
<keyword evidence="5 6" id="KW-0472">Membrane</keyword>
<organism evidence="7 8">
    <name type="scientific">Caenorhabditis japonica</name>
    <dbReference type="NCBI Taxonomy" id="281687"/>
    <lineage>
        <taxon>Eukaryota</taxon>
        <taxon>Metazoa</taxon>
        <taxon>Ecdysozoa</taxon>
        <taxon>Nematoda</taxon>
        <taxon>Chromadorea</taxon>
        <taxon>Rhabditida</taxon>
        <taxon>Rhabditina</taxon>
        <taxon>Rhabditomorpha</taxon>
        <taxon>Rhabditoidea</taxon>
        <taxon>Rhabditidae</taxon>
        <taxon>Peloderinae</taxon>
        <taxon>Caenorhabditis</taxon>
    </lineage>
</organism>
<evidence type="ECO:0000256" key="4">
    <source>
        <dbReference type="ARBA" id="ARBA00022989"/>
    </source>
</evidence>
<dbReference type="InterPro" id="IPR050920">
    <property type="entry name" value="Nematode_rcpt-like_delta"/>
</dbReference>
<dbReference type="Pfam" id="PF10317">
    <property type="entry name" value="7TM_GPCR_Srd"/>
    <property type="match status" value="1"/>
</dbReference>
<evidence type="ECO:0000256" key="6">
    <source>
        <dbReference type="SAM" id="Phobius"/>
    </source>
</evidence>
<evidence type="ECO:0000313" key="7">
    <source>
        <dbReference type="EnsemblMetazoa" id="CJA10052b.1"/>
    </source>
</evidence>
<comment type="subcellular location">
    <subcellularLocation>
        <location evidence="1">Membrane</location>
        <topology evidence="1">Multi-pass membrane protein</topology>
    </subcellularLocation>
</comment>
<dbReference type="InterPro" id="IPR019421">
    <property type="entry name" value="7TM_GPCR_serpentine_rcpt_Srd"/>
</dbReference>
<sequence length="150" mass="17057">MHIIFKVWHCLWTVLGCTLNTWLIYVAVSKSPKVIRAYATLIISFGITDFVECAFDWFVQIRLMPSPGELAIVYMMDGPCKYFGALTCKISTSIYLHCLPHSVWSLLLSFAYRLYVLHHSALSRSGIIKVVSLVYLPSLFQAVNQQLHGI</sequence>
<proteinExistence type="inferred from homology"/>
<dbReference type="GO" id="GO:0016020">
    <property type="term" value="C:membrane"/>
    <property type="evidence" value="ECO:0007669"/>
    <property type="project" value="UniProtKB-SubCell"/>
</dbReference>